<evidence type="ECO:0000256" key="1">
    <source>
        <dbReference type="ARBA" id="ARBA00022515"/>
    </source>
</evidence>
<dbReference type="GO" id="GO:1990077">
    <property type="term" value="C:primosome complex"/>
    <property type="evidence" value="ECO:0007669"/>
    <property type="project" value="UniProtKB-UniRule"/>
</dbReference>
<keyword evidence="10 12" id="KW-0413">Isomerase</keyword>
<dbReference type="NCBIfam" id="TIGR00595">
    <property type="entry name" value="priA"/>
    <property type="match status" value="1"/>
</dbReference>
<evidence type="ECO:0000259" key="15">
    <source>
        <dbReference type="PROSITE" id="PS51194"/>
    </source>
</evidence>
<comment type="catalytic activity">
    <reaction evidence="11 12">
        <text>ATP + H2O = ADP + phosphate + H(+)</text>
        <dbReference type="Rhea" id="RHEA:13065"/>
        <dbReference type="ChEBI" id="CHEBI:15377"/>
        <dbReference type="ChEBI" id="CHEBI:15378"/>
        <dbReference type="ChEBI" id="CHEBI:30616"/>
        <dbReference type="ChEBI" id="CHEBI:43474"/>
        <dbReference type="ChEBI" id="CHEBI:456216"/>
        <dbReference type="EC" id="5.6.2.4"/>
    </reaction>
</comment>
<evidence type="ECO:0000256" key="8">
    <source>
        <dbReference type="ARBA" id="ARBA00022840"/>
    </source>
</evidence>
<feature type="binding site" evidence="12">
    <location>
        <position position="457"/>
    </location>
    <ligand>
        <name>Zn(2+)</name>
        <dbReference type="ChEBI" id="CHEBI:29105"/>
        <label>1</label>
    </ligand>
</feature>
<keyword evidence="7 12" id="KW-0862">Zinc</keyword>
<feature type="binding site" evidence="12">
    <location>
        <position position="454"/>
    </location>
    <ligand>
        <name>Zn(2+)</name>
        <dbReference type="ChEBI" id="CHEBI:29105"/>
        <label>1</label>
    </ligand>
</feature>
<dbReference type="InterPro" id="IPR005259">
    <property type="entry name" value="PriA"/>
</dbReference>
<evidence type="ECO:0000256" key="6">
    <source>
        <dbReference type="ARBA" id="ARBA00022806"/>
    </source>
</evidence>
<comment type="catalytic activity">
    <reaction evidence="12">
        <text>Couples ATP hydrolysis with the unwinding of duplex DNA by translocating in the 3'-5' direction.</text>
        <dbReference type="EC" id="5.6.2.4"/>
    </reaction>
</comment>
<keyword evidence="3 12" id="KW-0479">Metal-binding</keyword>
<dbReference type="PROSITE" id="PS51194">
    <property type="entry name" value="HELICASE_CTER"/>
    <property type="match status" value="1"/>
</dbReference>
<dbReference type="FunFam" id="3.40.50.300:FF:000489">
    <property type="entry name" value="Primosome assembly protein PriA"/>
    <property type="match status" value="1"/>
</dbReference>
<dbReference type="PROSITE" id="PS51192">
    <property type="entry name" value="HELICASE_ATP_BIND_1"/>
    <property type="match status" value="1"/>
</dbReference>
<dbReference type="InterPro" id="IPR011545">
    <property type="entry name" value="DEAD/DEAH_box_helicase_dom"/>
</dbReference>
<dbReference type="GO" id="GO:0006302">
    <property type="term" value="P:double-strand break repair"/>
    <property type="evidence" value="ECO:0007669"/>
    <property type="project" value="InterPro"/>
</dbReference>
<comment type="subunit">
    <text evidence="12">Component of the replication restart primosome.</text>
</comment>
<dbReference type="GO" id="GO:0006270">
    <property type="term" value="P:DNA replication initiation"/>
    <property type="evidence" value="ECO:0007669"/>
    <property type="project" value="TreeGrafter"/>
</dbReference>
<keyword evidence="4 12" id="KW-0547">Nucleotide-binding</keyword>
<reference evidence="16" key="1">
    <citation type="submission" date="2020-10" db="EMBL/GenBank/DDBJ databases">
        <authorList>
            <person name="Gilroy R."/>
        </authorList>
    </citation>
    <scope>NUCLEOTIDE SEQUENCE</scope>
    <source>
        <strain evidence="16">E3-2379</strain>
    </source>
</reference>
<evidence type="ECO:0000256" key="3">
    <source>
        <dbReference type="ARBA" id="ARBA00022723"/>
    </source>
</evidence>
<dbReference type="InterPro" id="IPR027417">
    <property type="entry name" value="P-loop_NTPase"/>
</dbReference>
<evidence type="ECO:0000256" key="2">
    <source>
        <dbReference type="ARBA" id="ARBA00022705"/>
    </source>
</evidence>
<protein>
    <recommendedName>
        <fullName evidence="12">Replication restart protein PriA</fullName>
    </recommendedName>
    <alternativeName>
        <fullName evidence="12">ATP-dependent DNA helicase PriA</fullName>
        <ecNumber evidence="12">5.6.2.4</ecNumber>
    </alternativeName>
    <alternativeName>
        <fullName evidence="12">DNA 3'-5' helicase PriA</fullName>
    </alternativeName>
</protein>
<evidence type="ECO:0000256" key="7">
    <source>
        <dbReference type="ARBA" id="ARBA00022833"/>
    </source>
</evidence>
<feature type="binding site" evidence="12">
    <location>
        <position position="463"/>
    </location>
    <ligand>
        <name>Zn(2+)</name>
        <dbReference type="ChEBI" id="CHEBI:29105"/>
        <label>2</label>
    </ligand>
</feature>
<dbReference type="AlphaFoldDB" id="A0A9D9HYT5"/>
<comment type="function">
    <text evidence="12">Initiates the restart of stalled replication forks, which reloads the replicative helicase on sites other than the origin of replication. Recognizes and binds to abandoned replication forks and remodels them to uncover a helicase loading site. Promotes assembly of the primosome at these replication forks.</text>
</comment>
<dbReference type="GO" id="GO:0005524">
    <property type="term" value="F:ATP binding"/>
    <property type="evidence" value="ECO:0007669"/>
    <property type="project" value="UniProtKB-UniRule"/>
</dbReference>
<comment type="cofactor">
    <cofactor evidence="12">
        <name>Zn(2+)</name>
        <dbReference type="ChEBI" id="CHEBI:29105"/>
    </cofactor>
    <text evidence="12">Binds 2 zinc ions per subunit.</text>
</comment>
<organism evidence="16 17">
    <name type="scientific">Candidatus Scybalomonas excrementavium</name>
    <dbReference type="NCBI Taxonomy" id="2840943"/>
    <lineage>
        <taxon>Bacteria</taxon>
        <taxon>Bacillati</taxon>
        <taxon>Bacillota</taxon>
        <taxon>Clostridia</taxon>
        <taxon>Lachnospirales</taxon>
        <taxon>Lachnospiraceae</taxon>
        <taxon>Lachnospiraceae incertae sedis</taxon>
        <taxon>Candidatus Scybalomonas</taxon>
    </lineage>
</organism>
<dbReference type="HAMAP" id="MF_00983">
    <property type="entry name" value="PriA"/>
    <property type="match status" value="1"/>
</dbReference>
<dbReference type="InterPro" id="IPR042115">
    <property type="entry name" value="PriA_3primeBD_sf"/>
</dbReference>
<feature type="binding site" evidence="12">
    <location>
        <position position="480"/>
    </location>
    <ligand>
        <name>Zn(2+)</name>
        <dbReference type="ChEBI" id="CHEBI:29105"/>
        <label>2</label>
    </ligand>
</feature>
<dbReference type="EMBL" id="JADIML010000058">
    <property type="protein sequence ID" value="MBO8462668.1"/>
    <property type="molecule type" value="Genomic_DNA"/>
</dbReference>
<dbReference type="GO" id="GO:0043138">
    <property type="term" value="F:3'-5' DNA helicase activity"/>
    <property type="evidence" value="ECO:0007669"/>
    <property type="project" value="UniProtKB-EC"/>
</dbReference>
<comment type="caution">
    <text evidence="16">The sequence shown here is derived from an EMBL/GenBank/DDBJ whole genome shotgun (WGS) entry which is preliminary data.</text>
</comment>
<feature type="domain" description="Helicase C-terminal" evidence="15">
    <location>
        <begin position="488"/>
        <end position="655"/>
    </location>
</feature>
<keyword evidence="5 12" id="KW-0378">Hydrolase</keyword>
<dbReference type="Gene3D" id="3.40.1440.60">
    <property type="entry name" value="PriA, 3(prime) DNA-binding domain"/>
    <property type="match status" value="1"/>
</dbReference>
<dbReference type="Pfam" id="PF00270">
    <property type="entry name" value="DEAD"/>
    <property type="match status" value="1"/>
</dbReference>
<dbReference type="Gene3D" id="3.40.50.300">
    <property type="entry name" value="P-loop containing nucleotide triphosphate hydrolases"/>
    <property type="match status" value="2"/>
</dbReference>
<comment type="similarity">
    <text evidence="12">Belongs to the helicase family. PriA subfamily.</text>
</comment>
<keyword evidence="2 12" id="KW-0235">DNA replication</keyword>
<dbReference type="GO" id="GO:0008270">
    <property type="term" value="F:zinc ion binding"/>
    <property type="evidence" value="ECO:0007669"/>
    <property type="project" value="UniProtKB-UniRule"/>
</dbReference>
<feature type="binding site" evidence="12">
    <location>
        <position position="493"/>
    </location>
    <ligand>
        <name>Zn(2+)</name>
        <dbReference type="ChEBI" id="CHEBI:29105"/>
        <label>1</label>
    </ligand>
</feature>
<keyword evidence="1 12" id="KW-0639">Primosome</keyword>
<feature type="domain" description="Helicase ATP-binding" evidence="14">
    <location>
        <begin position="225"/>
        <end position="391"/>
    </location>
</feature>
<dbReference type="Pfam" id="PF18319">
    <property type="entry name" value="Zn_ribbon_PriA"/>
    <property type="match status" value="1"/>
</dbReference>
<dbReference type="GO" id="GO:0006269">
    <property type="term" value="P:DNA replication, synthesis of primer"/>
    <property type="evidence" value="ECO:0007669"/>
    <property type="project" value="UniProtKB-KW"/>
</dbReference>
<dbReference type="SMART" id="SM00490">
    <property type="entry name" value="HELICc"/>
    <property type="match status" value="1"/>
</dbReference>
<evidence type="ECO:0000256" key="12">
    <source>
        <dbReference type="HAMAP-Rule" id="MF_00983"/>
    </source>
</evidence>
<keyword evidence="9 12" id="KW-0238">DNA-binding</keyword>
<feature type="binding site" evidence="12">
    <location>
        <position position="483"/>
    </location>
    <ligand>
        <name>Zn(2+)</name>
        <dbReference type="ChEBI" id="CHEBI:29105"/>
        <label>2</label>
    </ligand>
</feature>
<dbReference type="GO" id="GO:0006310">
    <property type="term" value="P:DNA recombination"/>
    <property type="evidence" value="ECO:0007669"/>
    <property type="project" value="InterPro"/>
</dbReference>
<sequence length="753" mass="85949">MERYADIIIHISHEAVDRIFQYRIPEHLYEQIQIGSLVIVPFGNGNRVQKGYVVGITTIPNFDVTKIKNVISIEEKGVTLESQLIQLASWIKEQYGSTMIQALKTVLPVKEKMEQKGNRVLELRISKEEAKEKLEEYEKKHYTAKVRLLKGLMQYGKVAYSVATKQWKATKSVIQSLEAEQVLFLHTKQIHRNPVNYKKIEDLKEQVPISLREEQKKIVTTFQTDYDSGIRKTYLIHGVTGSGKTEVYMELIAHVLEKGKQAIVLIPEISLTYQTVRRFVSRFGDAVTILNSRMSKGERYDQFTRAKNGEISIVIGPRSALFMPFQDLGLIIMDEEHEMSYKSETVPKYHARETAIERARMAGASVVLGSATPSLESYTKAKLGEFTLFTMKERAKKDAALPIVETVDLRQELKEGNRSMFSRRLYELMVDRLKKGEQIILFLNRRGYSNFISCRQCGYVVTCPHCDVSLTYHKNGSLRCHYCGYEKAVPKICPECGSQYIAGFGSGTQKVEEAIKRVFPASRVLRMDTDTTKGKDGFEHILETFAKGEADILIGTQMIVKGHDFPRVTLVGILAADLSLHGNNFRSGERTFQLLTQAAGRAGRGEIAGNVVIQTYNPEHYSIVSAKMQDYEAFYEQEIVYRNIMKYPPVYQMLTIFITSKEQEKAIVASNACKEAIQIWNEEEREKKGILLVGPSDGTFAKIQDTYRRVLYVKHLDYEMLVKCKDFLAGYLEYSVIFKGVQVQFDFNAMLVY</sequence>
<dbReference type="InterPro" id="IPR014001">
    <property type="entry name" value="Helicase_ATP-bd"/>
</dbReference>
<evidence type="ECO:0000313" key="16">
    <source>
        <dbReference type="EMBL" id="MBO8462668.1"/>
    </source>
</evidence>
<evidence type="ECO:0000259" key="14">
    <source>
        <dbReference type="PROSITE" id="PS51192"/>
    </source>
</evidence>
<dbReference type="Pfam" id="PF00271">
    <property type="entry name" value="Helicase_C"/>
    <property type="match status" value="1"/>
</dbReference>
<dbReference type="CDD" id="cd18804">
    <property type="entry name" value="SF2_C_priA"/>
    <property type="match status" value="1"/>
</dbReference>
<accession>A0A9D9HYT5</accession>
<dbReference type="InterPro" id="IPR001650">
    <property type="entry name" value="Helicase_C-like"/>
</dbReference>
<dbReference type="InterPro" id="IPR041222">
    <property type="entry name" value="PriA_3primeBD"/>
</dbReference>
<dbReference type="GO" id="GO:0016787">
    <property type="term" value="F:hydrolase activity"/>
    <property type="evidence" value="ECO:0007669"/>
    <property type="project" value="UniProtKB-KW"/>
</dbReference>
<feature type="binding site" evidence="12">
    <location>
        <position position="466"/>
    </location>
    <ligand>
        <name>Zn(2+)</name>
        <dbReference type="ChEBI" id="CHEBI:29105"/>
        <label>2</label>
    </ligand>
</feature>
<dbReference type="Proteomes" id="UP000823618">
    <property type="component" value="Unassembled WGS sequence"/>
</dbReference>
<dbReference type="CDD" id="cd17929">
    <property type="entry name" value="DEXHc_priA"/>
    <property type="match status" value="1"/>
</dbReference>
<dbReference type="PANTHER" id="PTHR30580:SF0">
    <property type="entry name" value="PRIMOSOMAL PROTEIN N"/>
    <property type="match status" value="1"/>
</dbReference>
<keyword evidence="6 12" id="KW-0347">Helicase</keyword>
<keyword evidence="13" id="KW-0175">Coiled coil</keyword>
<dbReference type="SUPFAM" id="SSF52540">
    <property type="entry name" value="P-loop containing nucleoside triphosphate hydrolases"/>
    <property type="match status" value="2"/>
</dbReference>
<evidence type="ECO:0000256" key="10">
    <source>
        <dbReference type="ARBA" id="ARBA00023235"/>
    </source>
</evidence>
<evidence type="ECO:0000256" key="11">
    <source>
        <dbReference type="ARBA" id="ARBA00048988"/>
    </source>
</evidence>
<keyword evidence="8 12" id="KW-0067">ATP-binding</keyword>
<dbReference type="SMART" id="SM00487">
    <property type="entry name" value="DEXDc"/>
    <property type="match status" value="1"/>
</dbReference>
<feature type="binding site" evidence="12">
    <location>
        <position position="496"/>
    </location>
    <ligand>
        <name>Zn(2+)</name>
        <dbReference type="ChEBI" id="CHEBI:29105"/>
        <label>1</label>
    </ligand>
</feature>
<dbReference type="GO" id="GO:0003677">
    <property type="term" value="F:DNA binding"/>
    <property type="evidence" value="ECO:0007669"/>
    <property type="project" value="UniProtKB-UniRule"/>
</dbReference>
<name>A0A9D9HYT5_9FIRM</name>
<proteinExistence type="inferred from homology"/>
<evidence type="ECO:0000256" key="9">
    <source>
        <dbReference type="ARBA" id="ARBA00023125"/>
    </source>
</evidence>
<gene>
    <name evidence="12 16" type="primary">priA</name>
    <name evidence="16" type="ORF">IAC13_01910</name>
</gene>
<evidence type="ECO:0000256" key="13">
    <source>
        <dbReference type="SAM" id="Coils"/>
    </source>
</evidence>
<evidence type="ECO:0000256" key="4">
    <source>
        <dbReference type="ARBA" id="ARBA00022741"/>
    </source>
</evidence>
<evidence type="ECO:0000313" key="17">
    <source>
        <dbReference type="Proteomes" id="UP000823618"/>
    </source>
</evidence>
<dbReference type="EC" id="5.6.2.4" evidence="12"/>
<evidence type="ECO:0000256" key="5">
    <source>
        <dbReference type="ARBA" id="ARBA00022801"/>
    </source>
</evidence>
<dbReference type="Pfam" id="PF17764">
    <property type="entry name" value="PriA_3primeBD"/>
    <property type="match status" value="1"/>
</dbReference>
<reference evidence="16" key="2">
    <citation type="journal article" date="2021" name="PeerJ">
        <title>Extensive microbial diversity within the chicken gut microbiome revealed by metagenomics and culture.</title>
        <authorList>
            <person name="Gilroy R."/>
            <person name="Ravi A."/>
            <person name="Getino M."/>
            <person name="Pursley I."/>
            <person name="Horton D.L."/>
            <person name="Alikhan N.F."/>
            <person name="Baker D."/>
            <person name="Gharbi K."/>
            <person name="Hall N."/>
            <person name="Watson M."/>
            <person name="Adriaenssens E.M."/>
            <person name="Foster-Nyarko E."/>
            <person name="Jarju S."/>
            <person name="Secka A."/>
            <person name="Antonio M."/>
            <person name="Oren A."/>
            <person name="Chaudhuri R.R."/>
            <person name="La Ragione R."/>
            <person name="Hildebrand F."/>
            <person name="Pallen M.J."/>
        </authorList>
    </citation>
    <scope>NUCLEOTIDE SEQUENCE</scope>
    <source>
        <strain evidence="16">E3-2379</strain>
    </source>
</reference>
<dbReference type="PANTHER" id="PTHR30580">
    <property type="entry name" value="PRIMOSOMAL PROTEIN N"/>
    <property type="match status" value="1"/>
</dbReference>
<dbReference type="InterPro" id="IPR040498">
    <property type="entry name" value="PriA_CRR"/>
</dbReference>
<feature type="coiled-coil region" evidence="13">
    <location>
        <begin position="113"/>
        <end position="147"/>
    </location>
</feature>